<accession>A0A4D6L1A8</accession>
<dbReference type="GO" id="GO:0008270">
    <property type="term" value="F:zinc ion binding"/>
    <property type="evidence" value="ECO:0007669"/>
    <property type="project" value="UniProtKB-KW"/>
</dbReference>
<dbReference type="PROSITE" id="PS51999">
    <property type="entry name" value="ZF_GRF"/>
    <property type="match status" value="1"/>
</dbReference>
<feature type="domain" description="GRF-type" evidence="5">
    <location>
        <begin position="38"/>
        <end position="84"/>
    </location>
</feature>
<dbReference type="Proteomes" id="UP000501690">
    <property type="component" value="Linkage Group LG2"/>
</dbReference>
<keyword evidence="2 4" id="KW-0863">Zinc-finger</keyword>
<keyword evidence="1" id="KW-0479">Metal-binding</keyword>
<evidence type="ECO:0000256" key="2">
    <source>
        <dbReference type="ARBA" id="ARBA00022771"/>
    </source>
</evidence>
<reference evidence="6 7" key="1">
    <citation type="submission" date="2019-04" db="EMBL/GenBank/DDBJ databases">
        <title>An improved genome assembly and genetic linkage map for asparagus bean, Vigna unguiculata ssp. sesquipedialis.</title>
        <authorList>
            <person name="Xia Q."/>
            <person name="Zhang R."/>
            <person name="Dong Y."/>
        </authorList>
    </citation>
    <scope>NUCLEOTIDE SEQUENCE [LARGE SCALE GENOMIC DNA]</scope>
    <source>
        <tissue evidence="6">Leaf</tissue>
    </source>
</reference>
<evidence type="ECO:0000256" key="3">
    <source>
        <dbReference type="ARBA" id="ARBA00022833"/>
    </source>
</evidence>
<dbReference type="Pfam" id="PF06839">
    <property type="entry name" value="Zn_ribbon_GRF"/>
    <property type="match status" value="1"/>
</dbReference>
<evidence type="ECO:0000256" key="4">
    <source>
        <dbReference type="PROSITE-ProRule" id="PRU01343"/>
    </source>
</evidence>
<proteinExistence type="predicted"/>
<protein>
    <recommendedName>
        <fullName evidence="5">GRF-type domain-containing protein</fullName>
    </recommendedName>
</protein>
<organism evidence="6 7">
    <name type="scientific">Vigna unguiculata</name>
    <name type="common">Cowpea</name>
    <dbReference type="NCBI Taxonomy" id="3917"/>
    <lineage>
        <taxon>Eukaryota</taxon>
        <taxon>Viridiplantae</taxon>
        <taxon>Streptophyta</taxon>
        <taxon>Embryophyta</taxon>
        <taxon>Tracheophyta</taxon>
        <taxon>Spermatophyta</taxon>
        <taxon>Magnoliopsida</taxon>
        <taxon>eudicotyledons</taxon>
        <taxon>Gunneridae</taxon>
        <taxon>Pentapetalae</taxon>
        <taxon>rosids</taxon>
        <taxon>fabids</taxon>
        <taxon>Fabales</taxon>
        <taxon>Fabaceae</taxon>
        <taxon>Papilionoideae</taxon>
        <taxon>50 kb inversion clade</taxon>
        <taxon>NPAAA clade</taxon>
        <taxon>indigoferoid/millettioid clade</taxon>
        <taxon>Phaseoleae</taxon>
        <taxon>Vigna</taxon>
    </lineage>
</organism>
<keyword evidence="3" id="KW-0862">Zinc</keyword>
<evidence type="ECO:0000256" key="1">
    <source>
        <dbReference type="ARBA" id="ARBA00022723"/>
    </source>
</evidence>
<name>A0A4D6L1A8_VIGUN</name>
<sequence>MSPSHSCSSCTCNGWRMKNSNISSHEGVRRRFDLTPVCDCGEKAITRTNRTAKNKGRKFWGCPKFKDGSEEVFGYNFFSWCSENVIEERCGPSTKNDDDSDDIATKMVERDGESKLINIEKSIMRPVCVVAAGWPVYYDGADAAVGPVCCDRPNATAGPVCCDGCCCCDGPDAVVG</sequence>
<dbReference type="InterPro" id="IPR010666">
    <property type="entry name" value="Znf_GRF"/>
</dbReference>
<dbReference type="EMBL" id="CP039346">
    <property type="protein sequence ID" value="QCD82269.1"/>
    <property type="molecule type" value="Genomic_DNA"/>
</dbReference>
<evidence type="ECO:0000259" key="5">
    <source>
        <dbReference type="PROSITE" id="PS51999"/>
    </source>
</evidence>
<dbReference type="AlphaFoldDB" id="A0A4D6L1A8"/>
<keyword evidence="7" id="KW-1185">Reference proteome</keyword>
<evidence type="ECO:0000313" key="7">
    <source>
        <dbReference type="Proteomes" id="UP000501690"/>
    </source>
</evidence>
<evidence type="ECO:0000313" key="6">
    <source>
        <dbReference type="EMBL" id="QCD82269.1"/>
    </source>
</evidence>
<gene>
    <name evidence="6" type="ORF">DEO72_LG2g2604</name>
</gene>